<dbReference type="AlphaFoldDB" id="A0A9Q0LWR3"/>
<comment type="subcellular location">
    <subcellularLocation>
        <location evidence="1">Membrane</location>
        <topology evidence="1">Multi-pass membrane protein</topology>
    </subcellularLocation>
</comment>
<feature type="transmembrane region" description="Helical" evidence="8">
    <location>
        <begin position="6"/>
        <end position="31"/>
    </location>
</feature>
<evidence type="ECO:0000256" key="3">
    <source>
        <dbReference type="ARBA" id="ARBA00022692"/>
    </source>
</evidence>
<keyword evidence="4 8" id="KW-1133">Transmembrane helix</keyword>
<dbReference type="PANTHER" id="PTHR13624">
    <property type="entry name" value="RE42071P"/>
    <property type="match status" value="1"/>
</dbReference>
<keyword evidence="6" id="KW-0325">Glycoprotein</keyword>
<comment type="similarity">
    <text evidence="2">Belongs to the TMEM161 family.</text>
</comment>
<organism evidence="9 10">
    <name type="scientific">Anaeramoeba ignava</name>
    <name type="common">Anaerobic marine amoeba</name>
    <dbReference type="NCBI Taxonomy" id="1746090"/>
    <lineage>
        <taxon>Eukaryota</taxon>
        <taxon>Metamonada</taxon>
        <taxon>Anaeramoebidae</taxon>
        <taxon>Anaeramoeba</taxon>
    </lineage>
</organism>
<evidence type="ECO:0000256" key="6">
    <source>
        <dbReference type="ARBA" id="ARBA00023180"/>
    </source>
</evidence>
<reference evidence="9" key="1">
    <citation type="submission" date="2022-10" db="EMBL/GenBank/DDBJ databases">
        <title>Novel sulphate-reducing endosymbionts in the free-living metamonad Anaeramoeba.</title>
        <authorList>
            <person name="Jerlstrom-Hultqvist J."/>
            <person name="Cepicka I."/>
            <person name="Gallot-Lavallee L."/>
            <person name="Salas-Leiva D."/>
            <person name="Curtis B.A."/>
            <person name="Zahonova K."/>
            <person name="Pipaliya S."/>
            <person name="Dacks J."/>
            <person name="Roger A.J."/>
        </authorList>
    </citation>
    <scope>NUCLEOTIDE SEQUENCE</scope>
    <source>
        <strain evidence="9">BMAN</strain>
    </source>
</reference>
<keyword evidence="3 8" id="KW-0812">Transmembrane</keyword>
<feature type="transmembrane region" description="Helical" evidence="8">
    <location>
        <begin position="342"/>
        <end position="359"/>
    </location>
</feature>
<dbReference type="PANTHER" id="PTHR13624:SF6">
    <property type="entry name" value="EMEI"/>
    <property type="match status" value="1"/>
</dbReference>
<protein>
    <recommendedName>
        <fullName evidence="11">Transmembrane protein</fullName>
    </recommendedName>
</protein>
<evidence type="ECO:0008006" key="11">
    <source>
        <dbReference type="Google" id="ProtNLM"/>
    </source>
</evidence>
<feature type="transmembrane region" description="Helical" evidence="8">
    <location>
        <begin position="86"/>
        <end position="106"/>
    </location>
</feature>
<feature type="transmembrane region" description="Helical" evidence="8">
    <location>
        <begin position="477"/>
        <end position="500"/>
    </location>
</feature>
<accession>A0A9Q0LWR3</accession>
<evidence type="ECO:0000256" key="7">
    <source>
        <dbReference type="SAM" id="MobiDB-lite"/>
    </source>
</evidence>
<sequence length="557" mass="65362">MLLSPQFWILILLIILVSFLTLFFSIVEFLVKGLRFFVPPQKDRVEEILKEKNSQTQSHLKIIEAPLTSQVLEHLRDLHYNSLESLLFWVFLSLAFTLISEVLQFFKPQFYSTLPVLINFFAIVISLYFFIKLVITKIRTRVDFWMMLGFSLISFAISFVIISSDNQHFDLHVRDAFEDSVKNAVASLGYTSDKLISWNSFKISIAFISTVYSALALFAILQSTKAHYYVVNTKTRFSRFARLRSYINFFLPLIVVILYTQTTSFIFVKQPLIQQNIQQNQNQNQNQDQEQEIEFSFDRDDVLFEEEILEMENQENKSNRVKINPKILHLISKTQIFSQEQFATFRVMFIYFVCILKLFSYRNEIQSILFSAIASLKKFIIYRTESTAKTAILKTAFIITRIWYFSIQILVPTILNLFLIIFVHLSGGFNFGLLPHKNQPIENENEIEFDLGDQFRSFQQVHYFISQFFTTKFCREIFLFFIFWNFLTIFLASLIGIVAAKTEGTGNFDLNDDISSLQQEYKVPKPQDSIPLDQNKSKKQKINPNIRKRKGKNSKQK</sequence>
<evidence type="ECO:0000256" key="2">
    <source>
        <dbReference type="ARBA" id="ARBA00009706"/>
    </source>
</evidence>
<evidence type="ECO:0000256" key="8">
    <source>
        <dbReference type="SAM" id="Phobius"/>
    </source>
</evidence>
<gene>
    <name evidence="9" type="ORF">M0811_03741</name>
</gene>
<evidence type="ECO:0000313" key="10">
    <source>
        <dbReference type="Proteomes" id="UP001149090"/>
    </source>
</evidence>
<evidence type="ECO:0000256" key="1">
    <source>
        <dbReference type="ARBA" id="ARBA00004141"/>
    </source>
</evidence>
<keyword evidence="5 8" id="KW-0472">Membrane</keyword>
<dbReference type="Proteomes" id="UP001149090">
    <property type="component" value="Unassembled WGS sequence"/>
</dbReference>
<feature type="region of interest" description="Disordered" evidence="7">
    <location>
        <begin position="525"/>
        <end position="557"/>
    </location>
</feature>
<keyword evidence="10" id="KW-1185">Reference proteome</keyword>
<feature type="transmembrane region" description="Helical" evidence="8">
    <location>
        <begin position="402"/>
        <end position="425"/>
    </location>
</feature>
<feature type="transmembrane region" description="Helical" evidence="8">
    <location>
        <begin position="143"/>
        <end position="162"/>
    </location>
</feature>
<proteinExistence type="inferred from homology"/>
<evidence type="ECO:0000313" key="9">
    <source>
        <dbReference type="EMBL" id="KAJ5080257.1"/>
    </source>
</evidence>
<feature type="transmembrane region" description="Helical" evidence="8">
    <location>
        <begin position="245"/>
        <end position="268"/>
    </location>
</feature>
<dbReference type="GO" id="GO:0016020">
    <property type="term" value="C:membrane"/>
    <property type="evidence" value="ECO:0007669"/>
    <property type="project" value="UniProtKB-SubCell"/>
</dbReference>
<name>A0A9Q0LWR3_ANAIG</name>
<dbReference type="Pfam" id="PF10268">
    <property type="entry name" value="Tmemb_161AB"/>
    <property type="match status" value="2"/>
</dbReference>
<feature type="transmembrane region" description="Helical" evidence="8">
    <location>
        <begin position="203"/>
        <end position="224"/>
    </location>
</feature>
<evidence type="ECO:0000256" key="4">
    <source>
        <dbReference type="ARBA" id="ARBA00022989"/>
    </source>
</evidence>
<feature type="compositionally biased region" description="Basic residues" evidence="7">
    <location>
        <begin position="537"/>
        <end position="557"/>
    </location>
</feature>
<feature type="transmembrane region" description="Helical" evidence="8">
    <location>
        <begin position="112"/>
        <end position="131"/>
    </location>
</feature>
<comment type="caution">
    <text evidence="9">The sequence shown here is derived from an EMBL/GenBank/DDBJ whole genome shotgun (WGS) entry which is preliminary data.</text>
</comment>
<dbReference type="InterPro" id="IPR019395">
    <property type="entry name" value="Transmembrane_161A/B"/>
</dbReference>
<evidence type="ECO:0000256" key="5">
    <source>
        <dbReference type="ARBA" id="ARBA00023136"/>
    </source>
</evidence>
<dbReference type="EMBL" id="JAPDFW010000011">
    <property type="protein sequence ID" value="KAJ5080257.1"/>
    <property type="molecule type" value="Genomic_DNA"/>
</dbReference>